<feature type="transmembrane region" description="Helical" evidence="1">
    <location>
        <begin position="50"/>
        <end position="68"/>
    </location>
</feature>
<evidence type="ECO:0000313" key="2">
    <source>
        <dbReference type="EMBL" id="KAK0414426.1"/>
    </source>
</evidence>
<sequence>MRTLHNLQTESVEMETQIVKETMKGWYHELSQHLKGHHSRARRVAPLAEAAMVPLLSALAGLRMVNVLETLRKRRRRAQEPVHKSGTSAPFPLHLSGGGAIKSHWSVYCDRPRKELQETRALRSFNVTHSKRQVLLPIDIREIKTVLLYAAIRAALDEVMEEQRQLEPQLLRNDEGKSARFPDRCRLLTSFVYTYLSAYIVNILRLALAFLSPSAQNVRVKHPSRILGFRHACSKVAYKELLIGQSSENKDVNETELVLYESVCKLLNLANPYSFETQPWTRIAILPANERLTIFEAHVLSCLLGYGQPDQLFTTQELLDFQEILYVLRIFEPLLVCRYEPDDH</sequence>
<feature type="transmembrane region" description="Helical" evidence="1">
    <location>
        <begin position="187"/>
        <end position="211"/>
    </location>
</feature>
<evidence type="ECO:0000256" key="1">
    <source>
        <dbReference type="SAM" id="Phobius"/>
    </source>
</evidence>
<keyword evidence="1" id="KW-0812">Transmembrane</keyword>
<keyword evidence="3" id="KW-1185">Reference proteome</keyword>
<evidence type="ECO:0000313" key="3">
    <source>
        <dbReference type="Proteomes" id="UP001175271"/>
    </source>
</evidence>
<organism evidence="2 3">
    <name type="scientific">Steinernema hermaphroditum</name>
    <dbReference type="NCBI Taxonomy" id="289476"/>
    <lineage>
        <taxon>Eukaryota</taxon>
        <taxon>Metazoa</taxon>
        <taxon>Ecdysozoa</taxon>
        <taxon>Nematoda</taxon>
        <taxon>Chromadorea</taxon>
        <taxon>Rhabditida</taxon>
        <taxon>Tylenchina</taxon>
        <taxon>Panagrolaimomorpha</taxon>
        <taxon>Strongyloidoidea</taxon>
        <taxon>Steinernematidae</taxon>
        <taxon>Steinernema</taxon>
    </lineage>
</organism>
<comment type="caution">
    <text evidence="2">The sequence shown here is derived from an EMBL/GenBank/DDBJ whole genome shotgun (WGS) entry which is preliminary data.</text>
</comment>
<reference evidence="2" key="1">
    <citation type="submission" date="2023-06" db="EMBL/GenBank/DDBJ databases">
        <title>Genomic analysis of the entomopathogenic nematode Steinernema hermaphroditum.</title>
        <authorList>
            <person name="Schwarz E.M."/>
            <person name="Heppert J.K."/>
            <person name="Baniya A."/>
            <person name="Schwartz H.T."/>
            <person name="Tan C.-H."/>
            <person name="Antoshechkin I."/>
            <person name="Sternberg P.W."/>
            <person name="Goodrich-Blair H."/>
            <person name="Dillman A.R."/>
        </authorList>
    </citation>
    <scope>NUCLEOTIDE SEQUENCE</scope>
    <source>
        <strain evidence="2">PS9179</strain>
        <tissue evidence="2">Whole animal</tissue>
    </source>
</reference>
<name>A0AA39HYG9_9BILA</name>
<keyword evidence="1" id="KW-0472">Membrane</keyword>
<keyword evidence="1" id="KW-1133">Transmembrane helix</keyword>
<dbReference type="EMBL" id="JAUCMV010000002">
    <property type="protein sequence ID" value="KAK0414426.1"/>
    <property type="molecule type" value="Genomic_DNA"/>
</dbReference>
<gene>
    <name evidence="2" type="ORF">QR680_011421</name>
</gene>
<dbReference type="AlphaFoldDB" id="A0AA39HYG9"/>
<protein>
    <submittedName>
        <fullName evidence="2">Uncharacterized protein</fullName>
    </submittedName>
</protein>
<dbReference type="Proteomes" id="UP001175271">
    <property type="component" value="Unassembled WGS sequence"/>
</dbReference>
<proteinExistence type="predicted"/>
<accession>A0AA39HYG9</accession>